<comment type="caution">
    <text evidence="1">The sequence shown here is derived from an EMBL/GenBank/DDBJ whole genome shotgun (WGS) entry which is preliminary data.</text>
</comment>
<sequence>MNFSCLADTGDTLLCPENLGPDEVEEPEIQALLPDLRQKYLTVLAKPRWLLQALPGRGGRDVFQVDIP</sequence>
<dbReference type="Proteomes" id="UP001162501">
    <property type="component" value="Unassembled WGS sequence"/>
</dbReference>
<gene>
    <name evidence="1" type="ORF">MRATA1EN22A_LOCUS29550</name>
</gene>
<protein>
    <submittedName>
        <fullName evidence="1">Uncharacterized protein</fullName>
    </submittedName>
</protein>
<organism evidence="1 2">
    <name type="scientific">Rangifer tarandus platyrhynchus</name>
    <name type="common">Svalbard reindeer</name>
    <dbReference type="NCBI Taxonomy" id="3082113"/>
    <lineage>
        <taxon>Eukaryota</taxon>
        <taxon>Metazoa</taxon>
        <taxon>Chordata</taxon>
        <taxon>Craniata</taxon>
        <taxon>Vertebrata</taxon>
        <taxon>Euteleostomi</taxon>
        <taxon>Mammalia</taxon>
        <taxon>Eutheria</taxon>
        <taxon>Laurasiatheria</taxon>
        <taxon>Artiodactyla</taxon>
        <taxon>Ruminantia</taxon>
        <taxon>Pecora</taxon>
        <taxon>Cervidae</taxon>
        <taxon>Odocoileinae</taxon>
        <taxon>Rangifer</taxon>
    </lineage>
</organism>
<dbReference type="EMBL" id="CATOBB020000738">
    <property type="protein sequence ID" value="CAM9183821.1"/>
    <property type="molecule type" value="Genomic_DNA"/>
</dbReference>
<accession>A0ACB1KG34</accession>
<reference evidence="1" key="1">
    <citation type="submission" date="2025-03" db="EMBL/GenBank/DDBJ databases">
        <authorList>
            <consortium name="ELIXIR-Norway"/>
            <consortium name="Elixir Norway"/>
        </authorList>
    </citation>
    <scope>NUCLEOTIDE SEQUENCE</scope>
</reference>
<name>A0ACB1KG34_RANTA</name>
<proteinExistence type="predicted"/>
<evidence type="ECO:0000313" key="2">
    <source>
        <dbReference type="Proteomes" id="UP001162501"/>
    </source>
</evidence>
<evidence type="ECO:0000313" key="1">
    <source>
        <dbReference type="EMBL" id="CAM9183821.1"/>
    </source>
</evidence>